<keyword evidence="2 9" id="KW-0479">Metal-binding</keyword>
<organism evidence="14 15">
    <name type="scientific">Trichobilharzia regenti</name>
    <name type="common">Nasal bird schistosome</name>
    <dbReference type="NCBI Taxonomy" id="157069"/>
    <lineage>
        <taxon>Eukaryota</taxon>
        <taxon>Metazoa</taxon>
        <taxon>Spiralia</taxon>
        <taxon>Lophotrochozoa</taxon>
        <taxon>Platyhelminthes</taxon>
        <taxon>Trematoda</taxon>
        <taxon>Digenea</taxon>
        <taxon>Strigeidida</taxon>
        <taxon>Schistosomatoidea</taxon>
        <taxon>Schistosomatidae</taxon>
        <taxon>Trichobilharzia</taxon>
    </lineage>
</organism>
<dbReference type="InterPro" id="IPR035979">
    <property type="entry name" value="RBD_domain_sf"/>
</dbReference>
<dbReference type="InterPro" id="IPR000504">
    <property type="entry name" value="RRM_dom"/>
</dbReference>
<feature type="zinc finger region" description="C3H1-type" evidence="9">
    <location>
        <begin position="189"/>
        <end position="216"/>
    </location>
</feature>
<dbReference type="InterPro" id="IPR000571">
    <property type="entry name" value="Znf_CCCH"/>
</dbReference>
<name>A0AA85K637_TRIRE</name>
<dbReference type="InterPro" id="IPR013083">
    <property type="entry name" value="Znf_RING/FYVE/PHD"/>
</dbReference>
<reference evidence="14" key="1">
    <citation type="submission" date="2022-06" db="EMBL/GenBank/DDBJ databases">
        <authorList>
            <person name="Berger JAMES D."/>
            <person name="Berger JAMES D."/>
        </authorList>
    </citation>
    <scope>NUCLEOTIDE SEQUENCE [LARGE SCALE GENOMIC DNA]</scope>
</reference>
<dbReference type="InterPro" id="IPR039780">
    <property type="entry name" value="Mot2"/>
</dbReference>
<dbReference type="PROSITE" id="PS50102">
    <property type="entry name" value="RRM"/>
    <property type="match status" value="1"/>
</dbReference>
<feature type="compositionally biased region" description="Polar residues" evidence="10">
    <location>
        <begin position="267"/>
        <end position="290"/>
    </location>
</feature>
<dbReference type="SUPFAM" id="SSF57850">
    <property type="entry name" value="RING/U-box"/>
    <property type="match status" value="1"/>
</dbReference>
<dbReference type="InterPro" id="IPR034261">
    <property type="entry name" value="CNOT4_RRM"/>
</dbReference>
<dbReference type="Gene3D" id="3.30.70.330">
    <property type="match status" value="1"/>
</dbReference>
<dbReference type="Gene3D" id="3.30.40.10">
    <property type="entry name" value="Zinc/RING finger domain, C3HC4 (zinc finger)"/>
    <property type="match status" value="1"/>
</dbReference>
<evidence type="ECO:0000256" key="10">
    <source>
        <dbReference type="SAM" id="MobiDB-lite"/>
    </source>
</evidence>
<dbReference type="GO" id="GO:0008270">
    <property type="term" value="F:zinc ion binding"/>
    <property type="evidence" value="ECO:0007669"/>
    <property type="project" value="UniProtKB-KW"/>
</dbReference>
<keyword evidence="7" id="KW-0539">Nucleus</keyword>
<dbReference type="InterPro" id="IPR012677">
    <property type="entry name" value="Nucleotide-bd_a/b_plait_sf"/>
</dbReference>
<evidence type="ECO:0000259" key="13">
    <source>
        <dbReference type="PROSITE" id="PS50103"/>
    </source>
</evidence>
<evidence type="ECO:0000259" key="11">
    <source>
        <dbReference type="PROSITE" id="PS50089"/>
    </source>
</evidence>
<dbReference type="InterPro" id="IPR003954">
    <property type="entry name" value="RRM_euk-type"/>
</dbReference>
<keyword evidence="5 8" id="KW-0694">RNA-binding</keyword>
<comment type="subcellular location">
    <subcellularLocation>
        <location evidence="1">Nucleus</location>
    </subcellularLocation>
</comment>
<keyword evidence="4 9" id="KW-0862">Zinc</keyword>
<dbReference type="SUPFAM" id="SSF54928">
    <property type="entry name" value="RNA-binding domain, RBD"/>
    <property type="match status" value="1"/>
</dbReference>
<dbReference type="WBParaSite" id="TREG1_80280.1">
    <property type="protein sequence ID" value="TREG1_80280.1"/>
    <property type="gene ID" value="TREG1_80280"/>
</dbReference>
<dbReference type="GO" id="GO:0004842">
    <property type="term" value="F:ubiquitin-protein transferase activity"/>
    <property type="evidence" value="ECO:0007669"/>
    <property type="project" value="InterPro"/>
</dbReference>
<evidence type="ECO:0000256" key="5">
    <source>
        <dbReference type="ARBA" id="ARBA00022884"/>
    </source>
</evidence>
<feature type="compositionally biased region" description="Polar residues" evidence="10">
    <location>
        <begin position="958"/>
        <end position="972"/>
    </location>
</feature>
<feature type="region of interest" description="Disordered" evidence="10">
    <location>
        <begin position="261"/>
        <end position="381"/>
    </location>
</feature>
<feature type="compositionally biased region" description="Low complexity" evidence="10">
    <location>
        <begin position="359"/>
        <end position="378"/>
    </location>
</feature>
<dbReference type="PROSITE" id="PS50089">
    <property type="entry name" value="ZF_RING_2"/>
    <property type="match status" value="1"/>
</dbReference>
<keyword evidence="3 9" id="KW-0863">Zinc-finger</keyword>
<dbReference type="PANTHER" id="PTHR12603:SF0">
    <property type="entry name" value="CCR4-NOT TRANSCRIPTION COMPLEX SUBUNIT 4"/>
    <property type="match status" value="1"/>
</dbReference>
<reference evidence="15" key="2">
    <citation type="submission" date="2023-11" db="UniProtKB">
        <authorList>
            <consortium name="WormBaseParasite"/>
        </authorList>
    </citation>
    <scope>IDENTIFICATION</scope>
</reference>
<dbReference type="GO" id="GO:0016567">
    <property type="term" value="P:protein ubiquitination"/>
    <property type="evidence" value="ECO:0007669"/>
    <property type="project" value="TreeGrafter"/>
</dbReference>
<evidence type="ECO:0000256" key="7">
    <source>
        <dbReference type="ARBA" id="ARBA00023242"/>
    </source>
</evidence>
<evidence type="ECO:0000256" key="6">
    <source>
        <dbReference type="ARBA" id="ARBA00023054"/>
    </source>
</evidence>
<dbReference type="AlphaFoldDB" id="A0AA85K637"/>
<evidence type="ECO:0000259" key="12">
    <source>
        <dbReference type="PROSITE" id="PS50102"/>
    </source>
</evidence>
<dbReference type="Pfam" id="PF14570">
    <property type="entry name" value="zf-RING_4"/>
    <property type="match status" value="1"/>
</dbReference>
<dbReference type="Proteomes" id="UP000050795">
    <property type="component" value="Unassembled WGS sequence"/>
</dbReference>
<accession>A0AA85K637</accession>
<evidence type="ECO:0000256" key="9">
    <source>
        <dbReference type="PROSITE-ProRule" id="PRU00723"/>
    </source>
</evidence>
<feature type="domain" description="RRM" evidence="12">
    <location>
        <begin position="106"/>
        <end position="192"/>
    </location>
</feature>
<dbReference type="GO" id="GO:0003723">
    <property type="term" value="F:RNA binding"/>
    <property type="evidence" value="ECO:0007669"/>
    <property type="project" value="UniProtKB-UniRule"/>
</dbReference>
<evidence type="ECO:0000256" key="1">
    <source>
        <dbReference type="ARBA" id="ARBA00004123"/>
    </source>
</evidence>
<feature type="domain" description="RING-type" evidence="11">
    <location>
        <begin position="9"/>
        <end position="52"/>
    </location>
</feature>
<protein>
    <recommendedName>
        <fullName evidence="16">RING-type domain-containing protein</fullName>
    </recommendedName>
</protein>
<dbReference type="InterPro" id="IPR001841">
    <property type="entry name" value="Znf_RING"/>
</dbReference>
<sequence length="986" mass="108901">MSTEEKEMCPLCMEPMEADDLAFYPCDCRYQVCRFCWAKIINEENGLCPACRKEYNSEKPASYKPISESEESRCRSSRRRKEYMKKTKLNPEMLKILPELRVVQPNLIFVVGLPTWISKDKDILKGQDYFGRYGKIFKVEVNQNQTFGGPQGQPSFSAYITYYRAEDAMRSIRDLNQSTLHGRPIRVSLGTTKYCSQFLRGTKCTKHECMYLHELGDSAASFTKEEMQAGKHTEYMNKLLQEFCQSKSSCTLDSQKEETTILGPVDSSGSNTHDVTISHPVESSSHSNGRSRVRYDGTSSMSSENSNFQMLDRSTSQSEQTSDSGRNNVSTRKLRHTDKDHMSGNSVSDASVNDKSKLSYGNSNKSNNWNHSSSSSDYSYRKPGKNSYGTFHFKNTPETTDADKSYGVGGKSVNVRHNHSAQNRIAVSQSAPSNQVSTPAESVCTNSTSCHRTWCRPTSVNSSNMQPLLGDEPADIDFDPFRESQQGLAELLAAEVARLEVSDSLSSHRACYANGSSVNKTPYCSTGGGGGDSVKSQSSHIDTRVPQTTIGCDPSSQPTRTHPWYPNLMAYTRSNNNADADKVSNVSYNNFTGHYPPPGFEQAVKAYNQVASNNQFLSSSAPDPLSSAYPEPNYSCPENFGCNNNNIHNTTGPLLQSTAFSRNPPSSIDSSSGKYPVNSVSLENWFEAKRISDHISAMYPDTFYSSIPPPLPDINNQVKVESIPQQSSQFMNNVFTAMFNAPGVTNNGSTSMYDKSTAKSSASMFDLSQLINQLYCQSSSYSSETNNTQHPPNDWSGRVSMPLGCTQNEVIDSSMCSISAAAAPNPNIFIPGKYVSRTGSFPSNSEYQQHQKMLFGINNGFSGCSNTGMVDVDPHHSTSSDHPASSAVTWQLDDPAIVSSRLSSTSLSNCIVKNNQVPSTWKSPCNVSSPPNLLEQIWRTTPNFQSFFDPSLASSYMSQSGYKNQNQSQSRDTVIHHSSSHAKLTE</sequence>
<evidence type="ECO:0008006" key="16">
    <source>
        <dbReference type="Google" id="ProtNLM"/>
    </source>
</evidence>
<evidence type="ECO:0000256" key="3">
    <source>
        <dbReference type="ARBA" id="ARBA00022771"/>
    </source>
</evidence>
<evidence type="ECO:0000313" key="15">
    <source>
        <dbReference type="WBParaSite" id="TREG1_80280.1"/>
    </source>
</evidence>
<evidence type="ECO:0000313" key="14">
    <source>
        <dbReference type="Proteomes" id="UP000050795"/>
    </source>
</evidence>
<dbReference type="CDD" id="cd12438">
    <property type="entry name" value="RRM_CNOT4"/>
    <property type="match status" value="1"/>
</dbReference>
<evidence type="ECO:0000256" key="2">
    <source>
        <dbReference type="ARBA" id="ARBA00022723"/>
    </source>
</evidence>
<evidence type="ECO:0000256" key="4">
    <source>
        <dbReference type="ARBA" id="ARBA00022833"/>
    </source>
</evidence>
<feature type="domain" description="C3H1-type" evidence="13">
    <location>
        <begin position="189"/>
        <end position="216"/>
    </location>
</feature>
<dbReference type="InterPro" id="IPR039515">
    <property type="entry name" value="NOT4_mRING-HC-C4C4"/>
</dbReference>
<dbReference type="GO" id="GO:0030014">
    <property type="term" value="C:CCR4-NOT complex"/>
    <property type="evidence" value="ECO:0007669"/>
    <property type="project" value="InterPro"/>
</dbReference>
<proteinExistence type="predicted"/>
<keyword evidence="14" id="KW-1185">Reference proteome</keyword>
<keyword evidence="6" id="KW-0175">Coiled coil</keyword>
<dbReference type="SMART" id="SM00361">
    <property type="entry name" value="RRM_1"/>
    <property type="match status" value="1"/>
</dbReference>
<dbReference type="PANTHER" id="PTHR12603">
    <property type="entry name" value="CCR4-NOT TRANSCRIPTION COMPLEX RELATED"/>
    <property type="match status" value="1"/>
</dbReference>
<dbReference type="FunFam" id="3.30.40.10:FF:000006">
    <property type="entry name" value="CCR4-NOT transcription complex subunit 4"/>
    <property type="match status" value="1"/>
</dbReference>
<dbReference type="GO" id="GO:0005634">
    <property type="term" value="C:nucleus"/>
    <property type="evidence" value="ECO:0007669"/>
    <property type="project" value="UniProtKB-SubCell"/>
</dbReference>
<feature type="compositionally biased region" description="Polar residues" evidence="10">
    <location>
        <begin position="297"/>
        <end position="331"/>
    </location>
</feature>
<feature type="region of interest" description="Disordered" evidence="10">
    <location>
        <begin position="958"/>
        <end position="986"/>
    </location>
</feature>
<evidence type="ECO:0000256" key="8">
    <source>
        <dbReference type="PROSITE-ProRule" id="PRU00176"/>
    </source>
</evidence>
<dbReference type="CDD" id="cd16618">
    <property type="entry name" value="mRING-HC-C4C4_CNOT4"/>
    <property type="match status" value="1"/>
</dbReference>
<dbReference type="PROSITE" id="PS50103">
    <property type="entry name" value="ZF_C3H1"/>
    <property type="match status" value="1"/>
</dbReference>